<dbReference type="Proteomes" id="UP000814176">
    <property type="component" value="Unassembled WGS sequence"/>
</dbReference>
<proteinExistence type="predicted"/>
<dbReference type="GeneID" id="71999324"/>
<dbReference type="EMBL" id="JADCUA010000042">
    <property type="protein sequence ID" value="KAH9829143.1"/>
    <property type="molecule type" value="Genomic_DNA"/>
</dbReference>
<protein>
    <submittedName>
        <fullName evidence="1">Uncharacterized protein</fullName>
    </submittedName>
</protein>
<keyword evidence="2" id="KW-1185">Reference proteome</keyword>
<organism evidence="1 2">
    <name type="scientific">Rhodofomes roseus</name>
    <dbReference type="NCBI Taxonomy" id="34475"/>
    <lineage>
        <taxon>Eukaryota</taxon>
        <taxon>Fungi</taxon>
        <taxon>Dikarya</taxon>
        <taxon>Basidiomycota</taxon>
        <taxon>Agaricomycotina</taxon>
        <taxon>Agaricomycetes</taxon>
        <taxon>Polyporales</taxon>
        <taxon>Rhodofomes</taxon>
    </lineage>
</organism>
<evidence type="ECO:0000313" key="1">
    <source>
        <dbReference type="EMBL" id="KAH9829143.1"/>
    </source>
</evidence>
<comment type="caution">
    <text evidence="1">The sequence shown here is derived from an EMBL/GenBank/DDBJ whole genome shotgun (WGS) entry which is preliminary data.</text>
</comment>
<accession>A0ABQ8JYG0</accession>
<evidence type="ECO:0000313" key="2">
    <source>
        <dbReference type="Proteomes" id="UP000814176"/>
    </source>
</evidence>
<name>A0ABQ8JYG0_9APHY</name>
<reference evidence="1 2" key="1">
    <citation type="journal article" date="2021" name="Environ. Microbiol.">
        <title>Gene family expansions and transcriptome signatures uncover fungal adaptations to wood decay.</title>
        <authorList>
            <person name="Hage H."/>
            <person name="Miyauchi S."/>
            <person name="Viragh M."/>
            <person name="Drula E."/>
            <person name="Min B."/>
            <person name="Chaduli D."/>
            <person name="Navarro D."/>
            <person name="Favel A."/>
            <person name="Norest M."/>
            <person name="Lesage-Meessen L."/>
            <person name="Balint B."/>
            <person name="Merenyi Z."/>
            <person name="de Eugenio L."/>
            <person name="Morin E."/>
            <person name="Martinez A.T."/>
            <person name="Baldrian P."/>
            <person name="Stursova M."/>
            <person name="Martinez M.J."/>
            <person name="Novotny C."/>
            <person name="Magnuson J.K."/>
            <person name="Spatafora J.W."/>
            <person name="Maurice S."/>
            <person name="Pangilinan J."/>
            <person name="Andreopoulos W."/>
            <person name="LaButti K."/>
            <person name="Hundley H."/>
            <person name="Na H."/>
            <person name="Kuo A."/>
            <person name="Barry K."/>
            <person name="Lipzen A."/>
            <person name="Henrissat B."/>
            <person name="Riley R."/>
            <person name="Ahrendt S."/>
            <person name="Nagy L.G."/>
            <person name="Grigoriev I.V."/>
            <person name="Martin F."/>
            <person name="Rosso M.N."/>
        </authorList>
    </citation>
    <scope>NUCLEOTIDE SEQUENCE [LARGE SCALE GENOMIC DNA]</scope>
    <source>
        <strain evidence="1 2">CIRM-BRFM 1785</strain>
    </source>
</reference>
<sequence>MRLVVPRIRGLARRRPGCWRERTAGLWLVVADGKVWITVLSLSVQRALPDALCDDGAWGLCTYTFHLLEFDLPIHCLLVKHVVRQATPLAVAYPSAFLVSNLLDPQGVGETNNDAWRYNSASVRIGLGYSELTRSLTRTSETRRTSAYAYTKPTCDR</sequence>
<gene>
    <name evidence="1" type="ORF">C8Q71DRAFT_445151</name>
</gene>
<dbReference type="RefSeq" id="XP_047772645.1">
    <property type="nucleotide sequence ID" value="XM_047918592.1"/>
</dbReference>